<feature type="binding site" evidence="8">
    <location>
        <begin position="237"/>
        <end position="238"/>
    </location>
    <ligand>
        <name>ATP</name>
        <dbReference type="ChEBI" id="CHEBI:30616"/>
    </ligand>
</feature>
<keyword evidence="14" id="KW-1185">Reference proteome</keyword>
<dbReference type="GO" id="GO:0009089">
    <property type="term" value="P:lysine biosynthetic process via diaminopimelate"/>
    <property type="evidence" value="ECO:0007669"/>
    <property type="project" value="UniProtKB-UniPathway"/>
</dbReference>
<feature type="binding site" evidence="8">
    <location>
        <position position="248"/>
    </location>
    <ligand>
        <name>ATP</name>
        <dbReference type="ChEBI" id="CHEBI:30616"/>
    </ligand>
</feature>
<dbReference type="CDD" id="cd04892">
    <property type="entry name" value="ACT_AK-like_2"/>
    <property type="match status" value="1"/>
</dbReference>
<dbReference type="UniPathway" id="UPA00051">
    <property type="reaction ID" value="UER00462"/>
</dbReference>
<dbReference type="InterPro" id="IPR054352">
    <property type="entry name" value="ACT_Aspartokinase"/>
</dbReference>
<feature type="domain" description="Aspartokinase ACT" evidence="12">
    <location>
        <begin position="398"/>
        <end position="456"/>
    </location>
</feature>
<dbReference type="PROSITE" id="PS00324">
    <property type="entry name" value="ASPARTOKINASE"/>
    <property type="match status" value="1"/>
</dbReference>
<dbReference type="GO" id="GO:0009088">
    <property type="term" value="P:threonine biosynthetic process"/>
    <property type="evidence" value="ECO:0007669"/>
    <property type="project" value="UniProtKB-UniPathway"/>
</dbReference>
<evidence type="ECO:0000259" key="12">
    <source>
        <dbReference type="Pfam" id="PF22468"/>
    </source>
</evidence>
<dbReference type="InterPro" id="IPR001048">
    <property type="entry name" value="Asp/Glu/Uridylate_kinase"/>
</dbReference>
<sequence length="474" mass="50739">MSVARNDVVVMKFGGTSVEDAVAMNRTAAIVKGRRDRGLKAVVVVSAMAKVTDQLLACAAAAGVDDRKGAISLAVKLRERHLDTAARLVEGERLTQLASELHVEFDALDDLLRGIAAVGELTPRTNDLVVSFGERCSSRMVAAAFAQAGLRGTHVDARTCIITDDHYGKAAPIEPAIEAKLLEHVLPLIEAGLTPVMGGFIGSNELGITTTLGRGGSDYTAALVGGGLHAGAIEIWTDVNGIMTTDPRIVPEALRVKTISFEEAAELAYFGAKVLHPATILPAVQKSIPVYVLNSRNAENEGTKITALMAKCKSPFKSIAAKKRLTIIDVVASRMLMSHGYLKAVFDVFDKYHCAIDMVSTSEVSISVTVDSNERLPEICAELSKIADVKYESKKALICLVGEDIRGHNGIAGRVFSAVSHVNIRMISQGASEINMSFMIDEEDVEEAVRSLHRAFFADPDEAVFDVAARLVQA</sequence>
<keyword evidence="5 9" id="KW-0418">Kinase</keyword>
<dbReference type="Proteomes" id="UP000198356">
    <property type="component" value="Unassembled WGS sequence"/>
</dbReference>
<evidence type="ECO:0000313" key="14">
    <source>
        <dbReference type="Proteomes" id="UP000198356"/>
    </source>
</evidence>
<dbReference type="SUPFAM" id="SSF53633">
    <property type="entry name" value="Carbamate kinase-like"/>
    <property type="match status" value="1"/>
</dbReference>
<evidence type="ECO:0000256" key="1">
    <source>
        <dbReference type="ARBA" id="ARBA00004766"/>
    </source>
</evidence>
<comment type="pathway">
    <text evidence="1 10">Amino-acid biosynthesis; L-lysine biosynthesis via DAP pathway; (S)-tetrahydrodipicolinate from L-aspartate: step 1/4.</text>
</comment>
<dbReference type="InterPro" id="IPR005260">
    <property type="entry name" value="Asp_kin_monofn"/>
</dbReference>
<dbReference type="NCBIfam" id="TIGR00657">
    <property type="entry name" value="asp_kinases"/>
    <property type="match status" value="1"/>
</dbReference>
<dbReference type="GO" id="GO:0004072">
    <property type="term" value="F:aspartate kinase activity"/>
    <property type="evidence" value="ECO:0007669"/>
    <property type="project" value="UniProtKB-EC"/>
</dbReference>
<organism evidence="13 14">
    <name type="scientific">Granulicella rosea</name>
    <dbReference type="NCBI Taxonomy" id="474952"/>
    <lineage>
        <taxon>Bacteria</taxon>
        <taxon>Pseudomonadati</taxon>
        <taxon>Acidobacteriota</taxon>
        <taxon>Terriglobia</taxon>
        <taxon>Terriglobales</taxon>
        <taxon>Acidobacteriaceae</taxon>
        <taxon>Granulicella</taxon>
    </lineage>
</organism>
<dbReference type="Gene3D" id="1.20.120.1320">
    <property type="entry name" value="Aspartokinase, catalytic domain"/>
    <property type="match status" value="1"/>
</dbReference>
<dbReference type="Gene3D" id="3.30.70.260">
    <property type="match status" value="2"/>
</dbReference>
<name>A0A239CP48_9BACT</name>
<evidence type="ECO:0000256" key="6">
    <source>
        <dbReference type="ARBA" id="ARBA00022840"/>
    </source>
</evidence>
<dbReference type="InterPro" id="IPR036393">
    <property type="entry name" value="AceGlu_kinase-like_sf"/>
</dbReference>
<evidence type="ECO:0000256" key="5">
    <source>
        <dbReference type="ARBA" id="ARBA00022777"/>
    </source>
</evidence>
<keyword evidence="6 8" id="KW-0067">ATP-binding</keyword>
<gene>
    <name evidence="13" type="ORF">SAMN05421770_10135</name>
</gene>
<keyword evidence="3 9" id="KW-0808">Transferase</keyword>
<dbReference type="PANTHER" id="PTHR21499">
    <property type="entry name" value="ASPARTATE KINASE"/>
    <property type="match status" value="1"/>
</dbReference>
<keyword evidence="10" id="KW-0028">Amino-acid biosynthesis</keyword>
<evidence type="ECO:0000256" key="10">
    <source>
        <dbReference type="RuleBase" id="RU004249"/>
    </source>
</evidence>
<dbReference type="AlphaFoldDB" id="A0A239CP48"/>
<dbReference type="RefSeq" id="WP_089406386.1">
    <property type="nucleotide sequence ID" value="NZ_FZOU01000001.1"/>
</dbReference>
<evidence type="ECO:0000256" key="2">
    <source>
        <dbReference type="ARBA" id="ARBA00010122"/>
    </source>
</evidence>
<evidence type="ECO:0000259" key="11">
    <source>
        <dbReference type="Pfam" id="PF00696"/>
    </source>
</evidence>
<feature type="binding site" evidence="8">
    <location>
        <begin position="273"/>
        <end position="274"/>
    </location>
    <ligand>
        <name>ATP</name>
        <dbReference type="ChEBI" id="CHEBI:30616"/>
    </ligand>
</feature>
<feature type="domain" description="Aspartate/glutamate/uridylate kinase" evidence="11">
    <location>
        <begin position="8"/>
        <end position="294"/>
    </location>
</feature>
<feature type="binding site" evidence="8">
    <location>
        <position position="134"/>
    </location>
    <ligand>
        <name>substrate</name>
    </ligand>
</feature>
<feature type="binding site" evidence="8">
    <location>
        <position position="52"/>
    </location>
    <ligand>
        <name>substrate</name>
    </ligand>
</feature>
<feature type="binding site" evidence="8">
    <location>
        <begin position="12"/>
        <end position="15"/>
    </location>
    <ligand>
        <name>ATP</name>
        <dbReference type="ChEBI" id="CHEBI:30616"/>
    </ligand>
</feature>
<evidence type="ECO:0000256" key="3">
    <source>
        <dbReference type="ARBA" id="ARBA00022679"/>
    </source>
</evidence>
<dbReference type="InterPro" id="IPR045865">
    <property type="entry name" value="ACT-like_dom_sf"/>
</dbReference>
<dbReference type="PANTHER" id="PTHR21499:SF59">
    <property type="entry name" value="ASPARTOKINASE"/>
    <property type="match status" value="1"/>
</dbReference>
<evidence type="ECO:0000256" key="7">
    <source>
        <dbReference type="ARBA" id="ARBA00047872"/>
    </source>
</evidence>
<comment type="catalytic activity">
    <reaction evidence="7 9">
        <text>L-aspartate + ATP = 4-phospho-L-aspartate + ADP</text>
        <dbReference type="Rhea" id="RHEA:23776"/>
        <dbReference type="ChEBI" id="CHEBI:29991"/>
        <dbReference type="ChEBI" id="CHEBI:30616"/>
        <dbReference type="ChEBI" id="CHEBI:57535"/>
        <dbReference type="ChEBI" id="CHEBI:456216"/>
        <dbReference type="EC" id="2.7.2.4"/>
    </reaction>
</comment>
<dbReference type="InterPro" id="IPR018042">
    <property type="entry name" value="Aspartate_kinase_CS"/>
</dbReference>
<protein>
    <recommendedName>
        <fullName evidence="9">Aspartokinase</fullName>
        <ecNumber evidence="9">2.7.2.4</ecNumber>
    </recommendedName>
</protein>
<dbReference type="Pfam" id="PF22468">
    <property type="entry name" value="ACT_9"/>
    <property type="match status" value="1"/>
</dbReference>
<dbReference type="GO" id="GO:0005524">
    <property type="term" value="F:ATP binding"/>
    <property type="evidence" value="ECO:0007669"/>
    <property type="project" value="UniProtKB-KW"/>
</dbReference>
<dbReference type="InterPro" id="IPR042199">
    <property type="entry name" value="AsparK_Bifunc_asparK/hSer_DH"/>
</dbReference>
<comment type="pathway">
    <text evidence="10">Amino-acid biosynthesis; L-threonine biosynthesis; L-threonine from L-aspartate: step 1/5.</text>
</comment>
<evidence type="ECO:0000256" key="9">
    <source>
        <dbReference type="RuleBase" id="RU003448"/>
    </source>
</evidence>
<dbReference type="FunFam" id="3.30.2130.10:FF:000001">
    <property type="entry name" value="Bifunctional aspartokinase/homoserine dehydrogenase"/>
    <property type="match status" value="1"/>
</dbReference>
<dbReference type="Pfam" id="PF00696">
    <property type="entry name" value="AA_kinase"/>
    <property type="match status" value="1"/>
</dbReference>
<keyword evidence="4 8" id="KW-0547">Nucleotide-binding</keyword>
<proteinExistence type="inferred from homology"/>
<dbReference type="UniPathway" id="UPA00034">
    <property type="reaction ID" value="UER00015"/>
</dbReference>
<dbReference type="NCBIfam" id="NF006570">
    <property type="entry name" value="PRK09084.1"/>
    <property type="match status" value="1"/>
</dbReference>
<dbReference type="CDD" id="cd04243">
    <property type="entry name" value="AAK_AK-HSDH-like"/>
    <property type="match status" value="1"/>
</dbReference>
<reference evidence="13 14" key="1">
    <citation type="submission" date="2017-06" db="EMBL/GenBank/DDBJ databases">
        <authorList>
            <person name="Kim H.J."/>
            <person name="Triplett B.A."/>
        </authorList>
    </citation>
    <scope>NUCLEOTIDE SEQUENCE [LARGE SCALE GENOMIC DNA]</scope>
    <source>
        <strain evidence="13 14">DSM 18704</strain>
    </source>
</reference>
<evidence type="ECO:0000256" key="4">
    <source>
        <dbReference type="ARBA" id="ARBA00022741"/>
    </source>
</evidence>
<dbReference type="InterPro" id="IPR001341">
    <property type="entry name" value="Asp_kinase"/>
</dbReference>
<dbReference type="SUPFAM" id="SSF55021">
    <property type="entry name" value="ACT-like"/>
    <property type="match status" value="2"/>
</dbReference>
<dbReference type="GO" id="GO:0009090">
    <property type="term" value="P:homoserine biosynthetic process"/>
    <property type="evidence" value="ECO:0007669"/>
    <property type="project" value="TreeGrafter"/>
</dbReference>
<dbReference type="Gene3D" id="3.40.1160.10">
    <property type="entry name" value="Acetylglutamate kinase-like"/>
    <property type="match status" value="1"/>
</dbReference>
<comment type="similarity">
    <text evidence="2 9">Belongs to the aspartokinase family.</text>
</comment>
<evidence type="ECO:0000313" key="13">
    <source>
        <dbReference type="EMBL" id="SNS21917.1"/>
    </source>
</evidence>
<evidence type="ECO:0000256" key="8">
    <source>
        <dbReference type="PIRSR" id="PIRSR000726-1"/>
    </source>
</evidence>
<dbReference type="GO" id="GO:0005829">
    <property type="term" value="C:cytosol"/>
    <property type="evidence" value="ECO:0007669"/>
    <property type="project" value="TreeGrafter"/>
</dbReference>
<dbReference type="PIRSF" id="PIRSF000726">
    <property type="entry name" value="Asp_kin"/>
    <property type="match status" value="1"/>
</dbReference>
<dbReference type="EMBL" id="FZOU01000001">
    <property type="protein sequence ID" value="SNS21917.1"/>
    <property type="molecule type" value="Genomic_DNA"/>
</dbReference>
<dbReference type="OrthoDB" id="9799110at2"/>
<dbReference type="EC" id="2.7.2.4" evidence="9"/>
<accession>A0A239CP48</accession>
<comment type="pathway">
    <text evidence="10">Amino-acid biosynthesis; L-methionine biosynthesis via de novo pathway; L-homoserine from L-aspartate: step 1/3.</text>
</comment>
<dbReference type="UniPathway" id="UPA00050">
    <property type="reaction ID" value="UER00461"/>
</dbReference>